<evidence type="ECO:0000256" key="10">
    <source>
        <dbReference type="ARBA" id="ARBA00023157"/>
    </source>
</evidence>
<comment type="caution">
    <text evidence="18">The sequence shown here is derived from an EMBL/GenBank/DDBJ whole genome shotgun (WGS) entry which is preliminary data.</text>
</comment>
<evidence type="ECO:0000256" key="15">
    <source>
        <dbReference type="SAM" id="SignalP"/>
    </source>
</evidence>
<comment type="catalytic activity">
    <reaction evidence="12">
        <text>a [peptide]-C-terminal glycine + 2 L-ascorbate + O2 = a [peptide]-C-terminal (2S)-2-hydroxyglycine + 2 monodehydro-L-ascorbate radical + H2O</text>
        <dbReference type="Rhea" id="RHEA:21452"/>
        <dbReference type="Rhea" id="RHEA-COMP:13486"/>
        <dbReference type="Rhea" id="RHEA-COMP:15321"/>
        <dbReference type="ChEBI" id="CHEBI:15377"/>
        <dbReference type="ChEBI" id="CHEBI:15379"/>
        <dbReference type="ChEBI" id="CHEBI:38290"/>
        <dbReference type="ChEBI" id="CHEBI:59513"/>
        <dbReference type="ChEBI" id="CHEBI:137000"/>
        <dbReference type="ChEBI" id="CHEBI:142768"/>
        <dbReference type="EC" id="1.14.17.3"/>
    </reaction>
</comment>
<feature type="binding site" evidence="13">
    <location>
        <position position="71"/>
    </location>
    <ligand>
        <name>Cu(2+)</name>
        <dbReference type="ChEBI" id="CHEBI:29036"/>
        <label>1</label>
        <note>catalytic</note>
    </ligand>
</feature>
<accession>A0A8S3YMW8</accession>
<dbReference type="Proteomes" id="UP000678393">
    <property type="component" value="Unassembled WGS sequence"/>
</dbReference>
<reference evidence="18" key="1">
    <citation type="submission" date="2021-04" db="EMBL/GenBank/DDBJ databases">
        <authorList>
            <consortium name="Molecular Ecology Group"/>
        </authorList>
    </citation>
    <scope>NUCLEOTIDE SEQUENCE</scope>
</reference>
<protein>
    <recommendedName>
        <fullName evidence="3">peptidylglycine monooxygenase</fullName>
        <ecNumber evidence="3">1.14.17.3</ecNumber>
    </recommendedName>
</protein>
<dbReference type="OrthoDB" id="10044505at2759"/>
<comment type="subcellular location">
    <subcellularLocation>
        <location evidence="1">Secreted</location>
    </subcellularLocation>
</comment>
<feature type="binding site" evidence="13">
    <location>
        <position position="218"/>
    </location>
    <ligand>
        <name>Cu(2+)</name>
        <dbReference type="ChEBI" id="CHEBI:29036"/>
        <label>1</label>
        <note>catalytic</note>
    </ligand>
</feature>
<evidence type="ECO:0000256" key="7">
    <source>
        <dbReference type="ARBA" id="ARBA00023002"/>
    </source>
</evidence>
<comment type="cofactor">
    <cofactor evidence="13">
        <name>Cu(2+)</name>
        <dbReference type="ChEBI" id="CHEBI:29036"/>
    </cofactor>
    <text evidence="13">Binds 2 Cu(2+) ions per subunit.</text>
</comment>
<dbReference type="Pfam" id="PF01082">
    <property type="entry name" value="Cu2_monooxygen"/>
    <property type="match status" value="1"/>
</dbReference>
<evidence type="ECO:0000256" key="13">
    <source>
        <dbReference type="PIRSR" id="PIRSR600720-2"/>
    </source>
</evidence>
<comment type="similarity">
    <text evidence="2">Belongs to the copper type II ascorbate-dependent monooxygenase family.</text>
</comment>
<feature type="chain" id="PRO_5035931679" description="peptidylglycine monooxygenase" evidence="15">
    <location>
        <begin position="19"/>
        <end position="265"/>
    </location>
</feature>
<sequence length="265" mass="29664">MWLSLTLCSLLVISYVKAAPQPGTTRNVDLLMPKVKPQQPDTYLCRATRVEDAHMYIRGYIPKADSTIAHHILLYGCLVPGATEGEVWDCGEMSASTSSYMHGSVCQEGTNILYAWAMEAPRLNLPEDVSFEVGQDTPIKYLVLQVHYKNVTKFLSPQNGDDSSGLTLQVTNVPTSKQAGVYLMDTDGYIPAHSIEYFETACNFDEDAEIVPFAYRTHAHALGRVISGYRIRDGEWTEIGRKDPRLPEMFYNATNQMTIRKGDIL</sequence>
<keyword evidence="10 14" id="KW-1015">Disulfide bond</keyword>
<dbReference type="GO" id="GO:0004504">
    <property type="term" value="F:peptidylglycine monooxygenase activity"/>
    <property type="evidence" value="ECO:0007669"/>
    <property type="project" value="UniProtKB-EC"/>
</dbReference>
<dbReference type="PANTHER" id="PTHR10680:SF14">
    <property type="entry name" value="PEPTIDYL-GLYCINE ALPHA-AMIDATING MONOOXYGENASE"/>
    <property type="match status" value="1"/>
</dbReference>
<keyword evidence="4" id="KW-0964">Secreted</keyword>
<keyword evidence="11" id="KW-0325">Glycoprotein</keyword>
<dbReference type="InterPro" id="IPR000720">
    <property type="entry name" value="PHM/PAL"/>
</dbReference>
<evidence type="ECO:0000256" key="2">
    <source>
        <dbReference type="ARBA" id="ARBA00010676"/>
    </source>
</evidence>
<dbReference type="AlphaFoldDB" id="A0A8S3YMW8"/>
<feature type="domain" description="Copper type II ascorbate-dependent monooxygenase N-terminal" evidence="16">
    <location>
        <begin position="29"/>
        <end position="153"/>
    </location>
</feature>
<dbReference type="FunFam" id="2.60.120.310:FF:000005">
    <property type="entry name" value="Peptidylglycine alpha-hydroxylating monooxygenase"/>
    <property type="match status" value="1"/>
</dbReference>
<feature type="domain" description="Copper type II ascorbate-dependent monooxygenase C-terminal" evidence="17">
    <location>
        <begin position="177"/>
        <end position="265"/>
    </location>
</feature>
<evidence type="ECO:0000256" key="1">
    <source>
        <dbReference type="ARBA" id="ARBA00004613"/>
    </source>
</evidence>
<dbReference type="Gene3D" id="2.60.120.310">
    <property type="entry name" value="Copper type II, ascorbate-dependent monooxygenase, N-terminal domain"/>
    <property type="match status" value="1"/>
</dbReference>
<keyword evidence="8 13" id="KW-0186">Copper</keyword>
<evidence type="ECO:0000313" key="18">
    <source>
        <dbReference type="EMBL" id="CAG5117728.1"/>
    </source>
</evidence>
<dbReference type="GO" id="GO:0006518">
    <property type="term" value="P:peptide metabolic process"/>
    <property type="evidence" value="ECO:0007669"/>
    <property type="project" value="InterPro"/>
</dbReference>
<feature type="disulfide bond" evidence="14">
    <location>
        <begin position="45"/>
        <end position="90"/>
    </location>
</feature>
<evidence type="ECO:0000256" key="11">
    <source>
        <dbReference type="ARBA" id="ARBA00023180"/>
    </source>
</evidence>
<proteinExistence type="inferred from homology"/>
<feature type="disulfide bond" evidence="14">
    <location>
        <begin position="77"/>
        <end position="106"/>
    </location>
</feature>
<feature type="binding site" evidence="13">
    <location>
        <position position="220"/>
    </location>
    <ligand>
        <name>Cu(2+)</name>
        <dbReference type="ChEBI" id="CHEBI:29036"/>
        <label>1</label>
        <note>catalytic</note>
    </ligand>
</feature>
<organism evidence="18 19">
    <name type="scientific">Candidula unifasciata</name>
    <dbReference type="NCBI Taxonomy" id="100452"/>
    <lineage>
        <taxon>Eukaryota</taxon>
        <taxon>Metazoa</taxon>
        <taxon>Spiralia</taxon>
        <taxon>Lophotrochozoa</taxon>
        <taxon>Mollusca</taxon>
        <taxon>Gastropoda</taxon>
        <taxon>Heterobranchia</taxon>
        <taxon>Euthyneura</taxon>
        <taxon>Panpulmonata</taxon>
        <taxon>Eupulmonata</taxon>
        <taxon>Stylommatophora</taxon>
        <taxon>Helicina</taxon>
        <taxon>Helicoidea</taxon>
        <taxon>Geomitridae</taxon>
        <taxon>Candidula</taxon>
    </lineage>
</organism>
<feature type="signal peptide" evidence="15">
    <location>
        <begin position="1"/>
        <end position="18"/>
    </location>
</feature>
<dbReference type="GO" id="GO:0016020">
    <property type="term" value="C:membrane"/>
    <property type="evidence" value="ECO:0007669"/>
    <property type="project" value="InterPro"/>
</dbReference>
<evidence type="ECO:0000256" key="4">
    <source>
        <dbReference type="ARBA" id="ARBA00022525"/>
    </source>
</evidence>
<keyword evidence="5 13" id="KW-0479">Metal-binding</keyword>
<dbReference type="PRINTS" id="PR00790">
    <property type="entry name" value="PAMONOXGNASE"/>
</dbReference>
<evidence type="ECO:0000256" key="3">
    <source>
        <dbReference type="ARBA" id="ARBA00012689"/>
    </source>
</evidence>
<dbReference type="InterPro" id="IPR036939">
    <property type="entry name" value="Cu2_ascorb_mOase_N_sf"/>
</dbReference>
<dbReference type="InterPro" id="IPR000323">
    <property type="entry name" value="Cu2_ascorb_mOase_N"/>
</dbReference>
<evidence type="ECO:0000256" key="14">
    <source>
        <dbReference type="PIRSR" id="PIRSR600720-3"/>
    </source>
</evidence>
<evidence type="ECO:0000259" key="16">
    <source>
        <dbReference type="Pfam" id="PF01082"/>
    </source>
</evidence>
<dbReference type="GO" id="GO:0005576">
    <property type="term" value="C:extracellular region"/>
    <property type="evidence" value="ECO:0007669"/>
    <property type="project" value="UniProtKB-SubCell"/>
</dbReference>
<dbReference type="SUPFAM" id="SSF49742">
    <property type="entry name" value="PHM/PNGase F"/>
    <property type="match status" value="2"/>
</dbReference>
<keyword evidence="9" id="KW-0503">Monooxygenase</keyword>
<gene>
    <name evidence="18" type="ORF">CUNI_LOCUS3286</name>
</gene>
<dbReference type="EC" id="1.14.17.3" evidence="3"/>
<feature type="binding site" evidence="13">
    <location>
        <position position="147"/>
    </location>
    <ligand>
        <name>Cu(2+)</name>
        <dbReference type="ChEBI" id="CHEBI:29036"/>
        <label>1</label>
        <note>catalytic</note>
    </ligand>
</feature>
<evidence type="ECO:0000256" key="8">
    <source>
        <dbReference type="ARBA" id="ARBA00023008"/>
    </source>
</evidence>
<dbReference type="EMBL" id="CAJHNH020000446">
    <property type="protein sequence ID" value="CAG5117728.1"/>
    <property type="molecule type" value="Genomic_DNA"/>
</dbReference>
<dbReference type="PANTHER" id="PTHR10680">
    <property type="entry name" value="PEPTIDYL-GLYCINE ALPHA-AMIDATING MONOOXYGENASE"/>
    <property type="match status" value="1"/>
</dbReference>
<evidence type="ECO:0000256" key="12">
    <source>
        <dbReference type="ARBA" id="ARBA00048431"/>
    </source>
</evidence>
<keyword evidence="6 15" id="KW-0732">Signal</keyword>
<dbReference type="GO" id="GO:0005507">
    <property type="term" value="F:copper ion binding"/>
    <property type="evidence" value="ECO:0007669"/>
    <property type="project" value="InterPro"/>
</dbReference>
<keyword evidence="7" id="KW-0560">Oxidoreductase</keyword>
<dbReference type="Gene3D" id="2.60.120.230">
    <property type="match status" value="1"/>
</dbReference>
<name>A0A8S3YMW8_9EUPU</name>
<dbReference type="Pfam" id="PF03712">
    <property type="entry name" value="Cu2_monoox_C"/>
    <property type="match status" value="1"/>
</dbReference>
<dbReference type="InterPro" id="IPR014784">
    <property type="entry name" value="Cu2_ascorb_mOase-like_C"/>
</dbReference>
<dbReference type="InterPro" id="IPR024548">
    <property type="entry name" value="Cu2_monoox_C"/>
</dbReference>
<evidence type="ECO:0000259" key="17">
    <source>
        <dbReference type="Pfam" id="PF03712"/>
    </source>
</evidence>
<evidence type="ECO:0000256" key="6">
    <source>
        <dbReference type="ARBA" id="ARBA00022729"/>
    </source>
</evidence>
<dbReference type="InterPro" id="IPR008977">
    <property type="entry name" value="PHM/PNGase_F_dom_sf"/>
</dbReference>
<feature type="non-terminal residue" evidence="18">
    <location>
        <position position="1"/>
    </location>
</feature>
<evidence type="ECO:0000256" key="5">
    <source>
        <dbReference type="ARBA" id="ARBA00022723"/>
    </source>
</evidence>
<evidence type="ECO:0000313" key="19">
    <source>
        <dbReference type="Proteomes" id="UP000678393"/>
    </source>
</evidence>
<keyword evidence="19" id="KW-1185">Reference proteome</keyword>
<evidence type="ECO:0000256" key="9">
    <source>
        <dbReference type="ARBA" id="ARBA00023033"/>
    </source>
</evidence>
<feature type="binding site" evidence="13">
    <location>
        <position position="70"/>
    </location>
    <ligand>
        <name>Cu(2+)</name>
        <dbReference type="ChEBI" id="CHEBI:29036"/>
        <label>1</label>
        <note>catalytic</note>
    </ligand>
</feature>